<proteinExistence type="inferred from homology"/>
<evidence type="ECO:0000256" key="9">
    <source>
        <dbReference type="ARBA" id="ARBA00023014"/>
    </source>
</evidence>
<evidence type="ECO:0000256" key="5">
    <source>
        <dbReference type="ARBA" id="ARBA00022643"/>
    </source>
</evidence>
<evidence type="ECO:0000256" key="6">
    <source>
        <dbReference type="ARBA" id="ARBA00022723"/>
    </source>
</evidence>
<dbReference type="EMBL" id="LR633967">
    <property type="protein sequence ID" value="VUX55342.1"/>
    <property type="molecule type" value="Genomic_DNA"/>
</dbReference>
<evidence type="ECO:0000259" key="10">
    <source>
        <dbReference type="Pfam" id="PF00724"/>
    </source>
</evidence>
<evidence type="ECO:0000256" key="2">
    <source>
        <dbReference type="ARBA" id="ARBA00001966"/>
    </source>
</evidence>
<dbReference type="PANTHER" id="PTHR42917">
    <property type="entry name" value="2,4-DIENOYL-COA REDUCTASE"/>
    <property type="match status" value="1"/>
</dbReference>
<keyword evidence="9" id="KW-0411">Iron-sulfur</keyword>
<keyword evidence="6" id="KW-0479">Metal-binding</keyword>
<dbReference type="SUPFAM" id="SSF51905">
    <property type="entry name" value="FAD/NAD(P)-binding domain"/>
    <property type="match status" value="1"/>
</dbReference>
<sequence length="694" mass="76228">MSRNPRYDILFEPVRIGPVTAPNRFYCTPHALGTGNQMPHTRAAMREVRAEGGWGVVNTGYCSIHPSSDDSPLPYCRLWDDEDIKVHALMVDAVHRHGALAGVELWHGGSGTGNRLTRMPLMSASGVSSDSTYPGWMSLSQSRPMDRQDIREYRRWHVDAAKRAKSAGFDIVYVYAGMNFGPYQFLLPWMNKRSDEYGGSLENRVRLIREIVEDMKEAIGQTCAVALRFSTDELLKLPSENYESEAHEVISMLSDLPDLWDVKSSSWVVETASARFTEQGAQEPINGFVKALTSKPVVGVGRFTSPDDMVSQIKRGVLDFIGAARPSIADPFLPNKIDEGREDEIRECIGCNICVSSYHDCVPVRCTQNPTMGEEWRRKWHPERIPPGDPETSVLIVGAGPAGLECALALGQRGFAVTVAEATEELGGRVSIESTLPGLATWARVRDYRTTLLQTMGNVDIYRGSPLSAQDVIDFGCDHAVIATGAQWTREILSTNGYPISGFDGDTVYTPDDIFAGAEPEGPVVIYDFDHYYMGSCLAELLRQRGNEVTIVTPANAVSAWTFMTNELAEIRARMIELGIGIVLEHNLTGFSDGSVQLASIYRGGNARTVDCSSLVVVGIRTGNDSLFQELNSDPDRLADAGISSLRSIGDCRAPGTIAHAVYSGHECARTIDAGESILPYAWERPRIMSTILM</sequence>
<dbReference type="Gene3D" id="3.40.50.720">
    <property type="entry name" value="NAD(P)-binding Rossmann-like Domain"/>
    <property type="match status" value="1"/>
</dbReference>
<name>A0A7D9D199_9GAMM</name>
<evidence type="ECO:0000256" key="4">
    <source>
        <dbReference type="ARBA" id="ARBA00022630"/>
    </source>
</evidence>
<dbReference type="InterPro" id="IPR051793">
    <property type="entry name" value="NADH:flavin_oxidoreductase"/>
</dbReference>
<dbReference type="GO" id="GO:0046872">
    <property type="term" value="F:metal ion binding"/>
    <property type="evidence" value="ECO:0007669"/>
    <property type="project" value="UniProtKB-KW"/>
</dbReference>
<protein>
    <submittedName>
        <fullName evidence="12">Oxidoreductase, FAD/FMN-binding family</fullName>
    </submittedName>
</protein>
<dbReference type="Pfam" id="PF07992">
    <property type="entry name" value="Pyr_redox_2"/>
    <property type="match status" value="1"/>
</dbReference>
<dbReference type="AlphaFoldDB" id="A0A7D9D199"/>
<dbReference type="GO" id="GO:0051536">
    <property type="term" value="F:iron-sulfur cluster binding"/>
    <property type="evidence" value="ECO:0007669"/>
    <property type="project" value="UniProtKB-KW"/>
</dbReference>
<dbReference type="GO" id="GO:0016491">
    <property type="term" value="F:oxidoreductase activity"/>
    <property type="evidence" value="ECO:0007669"/>
    <property type="project" value="UniProtKB-KW"/>
</dbReference>
<dbReference type="GO" id="GO:0010181">
    <property type="term" value="F:FMN binding"/>
    <property type="evidence" value="ECO:0007669"/>
    <property type="project" value="InterPro"/>
</dbReference>
<keyword evidence="4" id="KW-0285">Flavoprotein</keyword>
<evidence type="ECO:0000313" key="12">
    <source>
        <dbReference type="EMBL" id="VUX55342.1"/>
    </source>
</evidence>
<dbReference type="PANTHER" id="PTHR42917:SF2">
    <property type="entry name" value="2,4-DIENOYL-COA REDUCTASE [(2E)-ENOYL-COA-PRODUCING]"/>
    <property type="match status" value="1"/>
</dbReference>
<dbReference type="Gene3D" id="3.50.50.60">
    <property type="entry name" value="FAD/NAD(P)-binding domain"/>
    <property type="match status" value="1"/>
</dbReference>
<dbReference type="InterPro" id="IPR036188">
    <property type="entry name" value="FAD/NAD-bd_sf"/>
</dbReference>
<feature type="domain" description="FAD/NAD(P)-binding" evidence="11">
    <location>
        <begin position="393"/>
        <end position="627"/>
    </location>
</feature>
<evidence type="ECO:0000256" key="1">
    <source>
        <dbReference type="ARBA" id="ARBA00001917"/>
    </source>
</evidence>
<evidence type="ECO:0000256" key="8">
    <source>
        <dbReference type="ARBA" id="ARBA00023004"/>
    </source>
</evidence>
<accession>A0A7D9D199</accession>
<evidence type="ECO:0000256" key="3">
    <source>
        <dbReference type="ARBA" id="ARBA00011048"/>
    </source>
</evidence>
<keyword evidence="8" id="KW-0408">Iron</keyword>
<dbReference type="Gene3D" id="3.20.20.70">
    <property type="entry name" value="Aldolase class I"/>
    <property type="match status" value="1"/>
</dbReference>
<comment type="cofactor">
    <cofactor evidence="1">
        <name>FMN</name>
        <dbReference type="ChEBI" id="CHEBI:58210"/>
    </cofactor>
</comment>
<dbReference type="InterPro" id="IPR023753">
    <property type="entry name" value="FAD/NAD-binding_dom"/>
</dbReference>
<gene>
    <name evidence="12" type="ORF">JTBM06_V1_10061</name>
</gene>
<reference evidence="12" key="1">
    <citation type="submission" date="2019-07" db="EMBL/GenBank/DDBJ databases">
        <authorList>
            <person name="Weber M."/>
            <person name="Kostadinov I."/>
            <person name="Kostadinov D I."/>
        </authorList>
    </citation>
    <scope>NUCLEOTIDE SEQUENCE</scope>
    <source>
        <strain evidence="12">Gfbio:sag-sample-m06:053724c1-46a9-4a36-b237-ea2bf867836b</strain>
    </source>
</reference>
<keyword evidence="7" id="KW-0560">Oxidoreductase</keyword>
<dbReference type="InterPro" id="IPR001155">
    <property type="entry name" value="OxRdtase_FMN_N"/>
</dbReference>
<comment type="cofactor">
    <cofactor evidence="2">
        <name>[4Fe-4S] cluster</name>
        <dbReference type="ChEBI" id="CHEBI:49883"/>
    </cofactor>
</comment>
<evidence type="ECO:0000256" key="7">
    <source>
        <dbReference type="ARBA" id="ARBA00023002"/>
    </source>
</evidence>
<comment type="similarity">
    <text evidence="3">In the N-terminal section; belongs to the NADH:flavin oxidoreductase/NADH oxidase family.</text>
</comment>
<dbReference type="Pfam" id="PF00724">
    <property type="entry name" value="Oxidored_FMN"/>
    <property type="match status" value="1"/>
</dbReference>
<keyword evidence="5" id="KW-0288">FMN</keyword>
<dbReference type="InterPro" id="IPR013785">
    <property type="entry name" value="Aldolase_TIM"/>
</dbReference>
<dbReference type="SUPFAM" id="SSF51395">
    <property type="entry name" value="FMN-linked oxidoreductases"/>
    <property type="match status" value="1"/>
</dbReference>
<feature type="domain" description="NADH:flavin oxidoreductase/NADH oxidase N-terminal" evidence="10">
    <location>
        <begin position="10"/>
        <end position="344"/>
    </location>
</feature>
<evidence type="ECO:0000259" key="11">
    <source>
        <dbReference type="Pfam" id="PF07992"/>
    </source>
</evidence>
<organism evidence="12">
    <name type="scientific">uncultured Woeseiaceae bacterium</name>
    <dbReference type="NCBI Taxonomy" id="1983305"/>
    <lineage>
        <taxon>Bacteria</taxon>
        <taxon>Pseudomonadati</taxon>
        <taxon>Pseudomonadota</taxon>
        <taxon>Gammaproteobacteria</taxon>
        <taxon>Woeseiales</taxon>
        <taxon>Woeseiaceae</taxon>
        <taxon>environmental samples</taxon>
    </lineage>
</organism>